<dbReference type="Gene3D" id="3.40.50.720">
    <property type="entry name" value="NAD(P)-binding Rossmann-like Domain"/>
    <property type="match status" value="1"/>
</dbReference>
<dbReference type="PANTHER" id="PTHR43157">
    <property type="entry name" value="PHOSPHATIDYLINOSITOL-GLYCAN BIOSYNTHESIS CLASS F PROTEIN-RELATED"/>
    <property type="match status" value="1"/>
</dbReference>
<evidence type="ECO:0000313" key="3">
    <source>
        <dbReference type="EMBL" id="OQO94625.1"/>
    </source>
</evidence>
<evidence type="ECO:0000256" key="2">
    <source>
        <dbReference type="RuleBase" id="RU000363"/>
    </source>
</evidence>
<protein>
    <recommendedName>
        <fullName evidence="5">Short-chain alcohol dehydrogenase</fullName>
    </recommendedName>
</protein>
<dbReference type="AlphaFoldDB" id="A0A1V9ABV7"/>
<name>A0A1V9ABV7_SACPI</name>
<reference evidence="3 4" key="1">
    <citation type="submission" date="2017-02" db="EMBL/GenBank/DDBJ databases">
        <title>Draft genome of Saccharomonospora sp. 154.</title>
        <authorList>
            <person name="Alonso-Carmona G.S."/>
            <person name="De La Haba R."/>
            <person name="Vera-Gargallo B."/>
            <person name="Sandoval-Trujillo A.H."/>
            <person name="Ramirez-Duran N."/>
            <person name="Ventosa A."/>
        </authorList>
    </citation>
    <scope>NUCLEOTIDE SEQUENCE [LARGE SCALE GENOMIC DNA]</scope>
    <source>
        <strain evidence="3 4">LRS4.154</strain>
    </source>
</reference>
<dbReference type="InterPro" id="IPR002347">
    <property type="entry name" value="SDR_fam"/>
</dbReference>
<dbReference type="PRINTS" id="PR00081">
    <property type="entry name" value="GDHRDH"/>
</dbReference>
<keyword evidence="4" id="KW-1185">Reference proteome</keyword>
<dbReference type="InterPro" id="IPR036291">
    <property type="entry name" value="NAD(P)-bd_dom_sf"/>
</dbReference>
<proteinExistence type="inferred from homology"/>
<dbReference type="PANTHER" id="PTHR43157:SF31">
    <property type="entry name" value="PHOSPHATIDYLINOSITOL-GLYCAN BIOSYNTHESIS CLASS F PROTEIN"/>
    <property type="match status" value="1"/>
</dbReference>
<dbReference type="STRING" id="1962155.B1813_00480"/>
<comment type="caution">
    <text evidence="3">The sequence shown here is derived from an EMBL/GenBank/DDBJ whole genome shotgun (WGS) entry which is preliminary data.</text>
</comment>
<evidence type="ECO:0000256" key="1">
    <source>
        <dbReference type="ARBA" id="ARBA00023002"/>
    </source>
</evidence>
<dbReference type="Pfam" id="PF00106">
    <property type="entry name" value="adh_short"/>
    <property type="match status" value="1"/>
</dbReference>
<evidence type="ECO:0000313" key="4">
    <source>
        <dbReference type="Proteomes" id="UP000192591"/>
    </source>
</evidence>
<dbReference type="SUPFAM" id="SSF51735">
    <property type="entry name" value="NAD(P)-binding Rossmann-fold domains"/>
    <property type="match status" value="1"/>
</dbReference>
<gene>
    <name evidence="3" type="ORF">B1813_00480</name>
</gene>
<accession>A0A1V9ABV7</accession>
<dbReference type="GO" id="GO:0016491">
    <property type="term" value="F:oxidoreductase activity"/>
    <property type="evidence" value="ECO:0007669"/>
    <property type="project" value="UniProtKB-KW"/>
</dbReference>
<keyword evidence="1" id="KW-0560">Oxidoreductase</keyword>
<dbReference type="RefSeq" id="WP_081190071.1">
    <property type="nucleotide sequence ID" value="NZ_MWIH01000002.1"/>
</dbReference>
<dbReference type="EMBL" id="MWIH01000002">
    <property type="protein sequence ID" value="OQO94625.1"/>
    <property type="molecule type" value="Genomic_DNA"/>
</dbReference>
<dbReference type="PRINTS" id="PR00080">
    <property type="entry name" value="SDRFAMILY"/>
</dbReference>
<organism evidence="3 4">
    <name type="scientific">Saccharomonospora piscinae</name>
    <dbReference type="NCBI Taxonomy" id="687388"/>
    <lineage>
        <taxon>Bacteria</taxon>
        <taxon>Bacillati</taxon>
        <taxon>Actinomycetota</taxon>
        <taxon>Actinomycetes</taxon>
        <taxon>Pseudonocardiales</taxon>
        <taxon>Pseudonocardiaceae</taxon>
        <taxon>Saccharomonospora</taxon>
    </lineage>
</organism>
<sequence>MKTVFLTGCTSGLGLALATRFTARGDRVLLHGRDESRLRLVAATLRASGGRVTEVVADITEPDSVAALCESVGELADSLDLVVNNAAVGGGRDPGRREINSRGTELRMAGNYLAPYQINRRLASLLARDGRIVNVASVGQAPLDLDDLDFTRAYEGVTAYCRSKLALIMDTIELAARGVHVNAVHPAHLMPTTMVRDSGFVPQATMDDGVLPVLRVALDTALSTVTGRYFDRFDLAEPHRQAHDPAVRRALSNWAESRVGW</sequence>
<comment type="similarity">
    <text evidence="2">Belongs to the short-chain dehydrogenases/reductases (SDR) family.</text>
</comment>
<dbReference type="Proteomes" id="UP000192591">
    <property type="component" value="Unassembled WGS sequence"/>
</dbReference>
<evidence type="ECO:0008006" key="5">
    <source>
        <dbReference type="Google" id="ProtNLM"/>
    </source>
</evidence>